<dbReference type="CDD" id="cd01921">
    <property type="entry name" value="cyclophilin_RRM"/>
    <property type="match status" value="1"/>
</dbReference>
<evidence type="ECO:0000256" key="8">
    <source>
        <dbReference type="RuleBase" id="RU365081"/>
    </source>
</evidence>
<feature type="domain" description="RRM" evidence="12">
    <location>
        <begin position="233"/>
        <end position="311"/>
    </location>
</feature>
<protein>
    <recommendedName>
        <fullName evidence="8">Peptidyl-prolyl cis-trans isomerase</fullName>
        <shortName evidence="8">PPIase</shortName>
        <ecNumber evidence="8">5.2.1.8</ecNumber>
    </recommendedName>
</protein>
<dbReference type="InterPro" id="IPR029000">
    <property type="entry name" value="Cyclophilin-like_dom_sf"/>
</dbReference>
<evidence type="ECO:0000256" key="6">
    <source>
        <dbReference type="ARBA" id="ARBA00023242"/>
    </source>
</evidence>
<evidence type="ECO:0000256" key="4">
    <source>
        <dbReference type="ARBA" id="ARBA00023110"/>
    </source>
</evidence>
<comment type="subcellular location">
    <subcellularLocation>
        <location evidence="2 8">Nucleus</location>
    </subcellularLocation>
</comment>
<evidence type="ECO:0000256" key="1">
    <source>
        <dbReference type="ARBA" id="ARBA00000971"/>
    </source>
</evidence>
<dbReference type="InterPro" id="IPR002130">
    <property type="entry name" value="Cyclophilin-type_PPIase_dom"/>
</dbReference>
<evidence type="ECO:0000259" key="11">
    <source>
        <dbReference type="PROSITE" id="PS50072"/>
    </source>
</evidence>
<comment type="catalytic activity">
    <reaction evidence="1 8">
        <text>[protein]-peptidylproline (omega=180) = [protein]-peptidylproline (omega=0)</text>
        <dbReference type="Rhea" id="RHEA:16237"/>
        <dbReference type="Rhea" id="RHEA-COMP:10747"/>
        <dbReference type="Rhea" id="RHEA-COMP:10748"/>
        <dbReference type="ChEBI" id="CHEBI:83833"/>
        <dbReference type="ChEBI" id="CHEBI:83834"/>
        <dbReference type="EC" id="5.2.1.8"/>
    </reaction>
</comment>
<gene>
    <name evidence="13" type="ORF">NSCI0253_LOCUS30949</name>
</gene>
<dbReference type="GO" id="GO:0003755">
    <property type="term" value="F:peptidyl-prolyl cis-trans isomerase activity"/>
    <property type="evidence" value="ECO:0007669"/>
    <property type="project" value="UniProtKB-UniRule"/>
</dbReference>
<dbReference type="GO" id="GO:0003723">
    <property type="term" value="F:RNA binding"/>
    <property type="evidence" value="ECO:0007669"/>
    <property type="project" value="UniProtKB-UniRule"/>
</dbReference>
<dbReference type="EC" id="5.2.1.8" evidence="8"/>
<evidence type="ECO:0000256" key="2">
    <source>
        <dbReference type="ARBA" id="ARBA00004123"/>
    </source>
</evidence>
<keyword evidence="4 8" id="KW-0697">Rotamase</keyword>
<dbReference type="InterPro" id="IPR035979">
    <property type="entry name" value="RBD_domain_sf"/>
</dbReference>
<keyword evidence="6 8" id="KW-0539">Nucleus</keyword>
<dbReference type="GO" id="GO:0005634">
    <property type="term" value="C:nucleus"/>
    <property type="evidence" value="ECO:0007669"/>
    <property type="project" value="UniProtKB-SubCell"/>
</dbReference>
<dbReference type="SMART" id="SM00360">
    <property type="entry name" value="RRM"/>
    <property type="match status" value="1"/>
</dbReference>
<evidence type="ECO:0000256" key="9">
    <source>
        <dbReference type="SAM" id="Coils"/>
    </source>
</evidence>
<dbReference type="Gene3D" id="2.40.100.10">
    <property type="entry name" value="Cyclophilin-like"/>
    <property type="match status" value="1"/>
</dbReference>
<dbReference type="CDD" id="cd12235">
    <property type="entry name" value="RRM_PPIL4"/>
    <property type="match status" value="1"/>
</dbReference>
<evidence type="ECO:0000256" key="7">
    <source>
        <dbReference type="PROSITE-ProRule" id="PRU00176"/>
    </source>
</evidence>
<feature type="compositionally biased region" description="Basic and acidic residues" evidence="10">
    <location>
        <begin position="376"/>
        <end position="413"/>
    </location>
</feature>
<dbReference type="SUPFAM" id="SSF50891">
    <property type="entry name" value="Cyclophilin-like"/>
    <property type="match status" value="1"/>
</dbReference>
<feature type="coiled-coil region" evidence="9">
    <location>
        <begin position="185"/>
        <end position="212"/>
    </location>
</feature>
<dbReference type="InterPro" id="IPR000504">
    <property type="entry name" value="RRM_dom"/>
</dbReference>
<dbReference type="PRINTS" id="PR00153">
    <property type="entry name" value="CSAPPISMRASE"/>
</dbReference>
<dbReference type="AlphaFoldDB" id="A0A7S1FC92"/>
<keyword evidence="3 7" id="KW-0694">RNA-binding</keyword>
<feature type="compositionally biased region" description="Basic residues" evidence="10">
    <location>
        <begin position="338"/>
        <end position="352"/>
    </location>
</feature>
<dbReference type="SUPFAM" id="SSF54928">
    <property type="entry name" value="RNA-binding domain, RBD"/>
    <property type="match status" value="1"/>
</dbReference>
<dbReference type="PANTHER" id="PTHR45843">
    <property type="entry name" value="PEPTIDYL-PROLYL CIS-TRANS ISOMERASE-LIKE 4"/>
    <property type="match status" value="1"/>
</dbReference>
<dbReference type="FunFam" id="2.40.100.10:FF:000015">
    <property type="entry name" value="Peptidyl-prolyl cis-trans isomerase"/>
    <property type="match status" value="1"/>
</dbReference>
<dbReference type="PROSITE" id="PS50072">
    <property type="entry name" value="CSA_PPIASE_2"/>
    <property type="match status" value="1"/>
</dbReference>
<comment type="function">
    <text evidence="8">PPIases accelerate the folding of proteins. It catalyzes the cis-trans isomerization of proline imidic peptide bonds in oligopeptides.</text>
</comment>
<dbReference type="InterPro" id="IPR012677">
    <property type="entry name" value="Nucleotide-bd_a/b_plait_sf"/>
</dbReference>
<keyword evidence="9" id="KW-0175">Coiled coil</keyword>
<evidence type="ECO:0000256" key="3">
    <source>
        <dbReference type="ARBA" id="ARBA00022884"/>
    </source>
</evidence>
<feature type="region of interest" description="Disordered" evidence="10">
    <location>
        <begin position="326"/>
        <end position="425"/>
    </location>
</feature>
<dbReference type="Pfam" id="PF00160">
    <property type="entry name" value="Pro_isomerase"/>
    <property type="match status" value="1"/>
</dbReference>
<dbReference type="InterPro" id="IPR035542">
    <property type="entry name" value="CRIP"/>
</dbReference>
<feature type="compositionally biased region" description="Basic residues" evidence="10">
    <location>
        <begin position="414"/>
        <end position="425"/>
    </location>
</feature>
<evidence type="ECO:0000259" key="12">
    <source>
        <dbReference type="PROSITE" id="PS50102"/>
    </source>
</evidence>
<dbReference type="PROSITE" id="PS50102">
    <property type="entry name" value="RRM"/>
    <property type="match status" value="1"/>
</dbReference>
<comment type="similarity">
    <text evidence="8">Belongs to the cyclophilin-type PPIase family. PPIL4 subfamily.</text>
</comment>
<dbReference type="InterPro" id="IPR035538">
    <property type="entry name" value="Cyclophilin_PPIL4"/>
</dbReference>
<organism evidence="13">
    <name type="scientific">Noctiluca scintillans</name>
    <name type="common">Sea sparkle</name>
    <name type="synonym">Red tide dinoflagellate</name>
    <dbReference type="NCBI Taxonomy" id="2966"/>
    <lineage>
        <taxon>Eukaryota</taxon>
        <taxon>Sar</taxon>
        <taxon>Alveolata</taxon>
        <taxon>Dinophyceae</taxon>
        <taxon>Noctilucales</taxon>
        <taxon>Noctilucaceae</taxon>
        <taxon>Noctiluca</taxon>
    </lineage>
</organism>
<sequence length="425" mass="48256">MAVLVETSLGDIVIDLKAEEAPRTCTNFLKLCKIKYYNNCLIFKVQKDYIAQTGDKKNNGSGGHSIYSKLPGLAQRYFADEIHPRLKHDVKGTVAMANERPNENGSQFYFTLRDKVDHLDDKHTIFGTVAEGLEVLDKINGALVDENEAPYQNIRIWHTEVLEDPFPDPSGLDVLIPPKSPDVVKDEEFKTVEDAEEEAELQERMAKTLAKSQATTLELLHDLPDADIEVPDSDLFVYKLNPVTQDGDLELIFSRFGSIKRCEIVRDWKTGDSLQYGFITFENARECENAYFKMHDCVIDDRRIGVNFSQSVAKLWGKFRGGARMTAADAKDVEGRAPKGKGRGKGRGKRKGDKAPMVSQTDTRRGSSPAASVREPVPRKEHERRSRSRGDDRDRGRARDRRHDGDRRGDSDRRHHSRDRNSRRR</sequence>
<reference evidence="13" key="1">
    <citation type="submission" date="2021-01" db="EMBL/GenBank/DDBJ databases">
        <authorList>
            <person name="Corre E."/>
            <person name="Pelletier E."/>
            <person name="Niang G."/>
            <person name="Scheremetjew M."/>
            <person name="Finn R."/>
            <person name="Kale V."/>
            <person name="Holt S."/>
            <person name="Cochrane G."/>
            <person name="Meng A."/>
            <person name="Brown T."/>
            <person name="Cohen L."/>
        </authorList>
    </citation>
    <scope>NUCLEOTIDE SEQUENCE</scope>
</reference>
<evidence type="ECO:0000313" key="13">
    <source>
        <dbReference type="EMBL" id="CAD8856597.1"/>
    </source>
</evidence>
<evidence type="ECO:0000256" key="10">
    <source>
        <dbReference type="SAM" id="MobiDB-lite"/>
    </source>
</evidence>
<dbReference type="Gene3D" id="3.30.70.330">
    <property type="match status" value="1"/>
</dbReference>
<name>A0A7S1FC92_NOCSC</name>
<accession>A0A7S1FC92</accession>
<dbReference type="EMBL" id="HBFQ01043691">
    <property type="protein sequence ID" value="CAD8856597.1"/>
    <property type="molecule type" value="Transcribed_RNA"/>
</dbReference>
<keyword evidence="5 8" id="KW-0413">Isomerase</keyword>
<dbReference type="Pfam" id="PF00076">
    <property type="entry name" value="RRM_1"/>
    <property type="match status" value="1"/>
</dbReference>
<dbReference type="PANTHER" id="PTHR45843:SF1">
    <property type="entry name" value="PEPTIDYL-PROLYL CIS-TRANS ISOMERASE-LIKE 4"/>
    <property type="match status" value="1"/>
</dbReference>
<proteinExistence type="inferred from homology"/>
<feature type="domain" description="PPIase cyclophilin-type" evidence="11">
    <location>
        <begin position="6"/>
        <end position="161"/>
    </location>
</feature>
<evidence type="ECO:0000256" key="5">
    <source>
        <dbReference type="ARBA" id="ARBA00023235"/>
    </source>
</evidence>